<reference evidence="9" key="1">
    <citation type="journal article" date="2022" name="bioRxiv">
        <title>Sequencing and chromosome-scale assembly of the giantPleurodeles waltlgenome.</title>
        <authorList>
            <person name="Brown T."/>
            <person name="Elewa A."/>
            <person name="Iarovenko S."/>
            <person name="Subramanian E."/>
            <person name="Araus A.J."/>
            <person name="Petzold A."/>
            <person name="Susuki M."/>
            <person name="Suzuki K.-i.T."/>
            <person name="Hayashi T."/>
            <person name="Toyoda A."/>
            <person name="Oliveira C."/>
            <person name="Osipova E."/>
            <person name="Leigh N.D."/>
            <person name="Simon A."/>
            <person name="Yun M.H."/>
        </authorList>
    </citation>
    <scope>NUCLEOTIDE SEQUENCE</scope>
    <source>
        <strain evidence="9">20211129_DDA</strain>
        <tissue evidence="9">Liver</tissue>
    </source>
</reference>
<evidence type="ECO:0000256" key="2">
    <source>
        <dbReference type="ARBA" id="ARBA00007647"/>
    </source>
</evidence>
<keyword evidence="5" id="KW-0812">Transmembrane</keyword>
<keyword evidence="7" id="KW-0472">Membrane</keyword>
<evidence type="ECO:0000256" key="7">
    <source>
        <dbReference type="ARBA" id="ARBA00023136"/>
    </source>
</evidence>
<keyword evidence="4 8" id="KW-0808">Transferase</keyword>
<keyword evidence="3 8" id="KW-0328">Glycosyltransferase</keyword>
<dbReference type="AlphaFoldDB" id="A0AAV7R223"/>
<evidence type="ECO:0000256" key="3">
    <source>
        <dbReference type="ARBA" id="ARBA00022676"/>
    </source>
</evidence>
<evidence type="ECO:0000256" key="6">
    <source>
        <dbReference type="ARBA" id="ARBA00022989"/>
    </source>
</evidence>
<dbReference type="Pfam" id="PF01697">
    <property type="entry name" value="Glyco_transf_92"/>
    <property type="match status" value="1"/>
</dbReference>
<dbReference type="PANTHER" id="PTHR21461">
    <property type="entry name" value="GLYCOSYLTRANSFERASE FAMILY 92 PROTEIN"/>
    <property type="match status" value="1"/>
</dbReference>
<evidence type="ECO:0000256" key="5">
    <source>
        <dbReference type="ARBA" id="ARBA00022692"/>
    </source>
</evidence>
<evidence type="ECO:0000256" key="1">
    <source>
        <dbReference type="ARBA" id="ARBA00004167"/>
    </source>
</evidence>
<comment type="similarity">
    <text evidence="2 8">Belongs to the glycosyltransferase 92 family.</text>
</comment>
<name>A0AAV7R223_PLEWA</name>
<evidence type="ECO:0000313" key="10">
    <source>
        <dbReference type="Proteomes" id="UP001066276"/>
    </source>
</evidence>
<evidence type="ECO:0000256" key="4">
    <source>
        <dbReference type="ARBA" id="ARBA00022679"/>
    </source>
</evidence>
<proteinExistence type="inferred from homology"/>
<dbReference type="GO" id="GO:0005737">
    <property type="term" value="C:cytoplasm"/>
    <property type="evidence" value="ECO:0007669"/>
    <property type="project" value="TreeGrafter"/>
</dbReference>
<dbReference type="EMBL" id="JANPWB010000010">
    <property type="protein sequence ID" value="KAJ1146199.1"/>
    <property type="molecule type" value="Genomic_DNA"/>
</dbReference>
<evidence type="ECO:0000313" key="9">
    <source>
        <dbReference type="EMBL" id="KAJ1146199.1"/>
    </source>
</evidence>
<dbReference type="GO" id="GO:0016757">
    <property type="term" value="F:glycosyltransferase activity"/>
    <property type="evidence" value="ECO:0007669"/>
    <property type="project" value="UniProtKB-UniRule"/>
</dbReference>
<comment type="caution">
    <text evidence="9">The sequence shown here is derived from an EMBL/GenBank/DDBJ whole genome shotgun (WGS) entry which is preliminary data.</text>
</comment>
<dbReference type="InterPro" id="IPR008166">
    <property type="entry name" value="Glyco_transf_92"/>
</dbReference>
<dbReference type="GO" id="GO:0016020">
    <property type="term" value="C:membrane"/>
    <property type="evidence" value="ECO:0007669"/>
    <property type="project" value="UniProtKB-SubCell"/>
</dbReference>
<keyword evidence="10" id="KW-1185">Reference proteome</keyword>
<keyword evidence="6" id="KW-1133">Transmembrane helix</keyword>
<organism evidence="9 10">
    <name type="scientific">Pleurodeles waltl</name>
    <name type="common">Iberian ribbed newt</name>
    <dbReference type="NCBI Taxonomy" id="8319"/>
    <lineage>
        <taxon>Eukaryota</taxon>
        <taxon>Metazoa</taxon>
        <taxon>Chordata</taxon>
        <taxon>Craniata</taxon>
        <taxon>Vertebrata</taxon>
        <taxon>Euteleostomi</taxon>
        <taxon>Amphibia</taxon>
        <taxon>Batrachia</taxon>
        <taxon>Caudata</taxon>
        <taxon>Salamandroidea</taxon>
        <taxon>Salamandridae</taxon>
        <taxon>Pleurodelinae</taxon>
        <taxon>Pleurodeles</taxon>
    </lineage>
</organism>
<gene>
    <name evidence="9" type="ORF">NDU88_012479</name>
</gene>
<comment type="subcellular location">
    <subcellularLocation>
        <location evidence="1">Membrane</location>
        <topology evidence="1">Single-pass membrane protein</topology>
    </subcellularLocation>
</comment>
<dbReference type="EC" id="2.4.1.-" evidence="8"/>
<accession>A0AAV7R223</accession>
<sequence length="412" mass="47913">MALVYNINRCHHLLEMLKIQQHKGGSEKATIANSTITALNGTRTFVIAAYYDNRSTNLVRIIGIVHYEETKDLYCWFHCRSKNSNVTIIKARIDMHSDRFGFPYGTADIVCPEPLDCDPQYVSIHWSQEGDCERIPMFEIRNRHPEPLSANFTVCISTMFGNYSNVLQFVQSIEMYKLLGVQRVVIYKSDCSSWMERVLHHYLLEGTVEIVPWPIASHLKVSKRWHYDIVPADLGYYGQLTALNDCIYRNMYRSRYLLLHDIDEMIIPLKSQDMKSMMAQLEETGGNTAVFYFENFVFRFDVFDYTFNISAWGDVPGTNILQHIYREPRREDRKSKGRKMIINPRKVIQTSVHNVLEVTGGIVSVPHNTAVLYHCRKHYQPNLTIDSLIKDITIWKYSTSLIPRVTNVLKHL</sequence>
<dbReference type="Proteomes" id="UP001066276">
    <property type="component" value="Chromosome 6"/>
</dbReference>
<dbReference type="PANTHER" id="PTHR21461:SF69">
    <property type="entry name" value="GLYCOSYLTRANSFERASE FAMILY 92 PROTEIN"/>
    <property type="match status" value="1"/>
</dbReference>
<protein>
    <recommendedName>
        <fullName evidence="8">Glycosyltransferase family 92 protein</fullName>
        <ecNumber evidence="8">2.4.1.-</ecNumber>
    </recommendedName>
</protein>
<evidence type="ECO:0000256" key="8">
    <source>
        <dbReference type="RuleBase" id="RU366017"/>
    </source>
</evidence>